<name>A0A0R2L535_9LACO</name>
<dbReference type="SUPFAM" id="SSF74650">
    <property type="entry name" value="Galactose mutarotase-like"/>
    <property type="match status" value="1"/>
</dbReference>
<proteinExistence type="predicted"/>
<dbReference type="GO" id="GO:0016757">
    <property type="term" value="F:glycosyltransferase activity"/>
    <property type="evidence" value="ECO:0007669"/>
    <property type="project" value="UniProtKB-ARBA"/>
</dbReference>
<dbReference type="InterPro" id="IPR037018">
    <property type="entry name" value="GH65_N"/>
</dbReference>
<dbReference type="Pfam" id="PF03636">
    <property type="entry name" value="Glyco_hydro_65N"/>
    <property type="match status" value="1"/>
</dbReference>
<evidence type="ECO:0000313" key="4">
    <source>
        <dbReference type="EMBL" id="GEK28085.1"/>
    </source>
</evidence>
<dbReference type="PANTHER" id="PTHR11051:SF8">
    <property type="entry name" value="PROTEIN-GLUCOSYLGALACTOSYLHYDROXYLYSINE GLUCOSIDASE"/>
    <property type="match status" value="1"/>
</dbReference>
<evidence type="ECO:0000313" key="6">
    <source>
        <dbReference type="Proteomes" id="UP000051139"/>
    </source>
</evidence>
<evidence type="ECO:0000259" key="1">
    <source>
        <dbReference type="Pfam" id="PF03632"/>
    </source>
</evidence>
<accession>A0A0R2L535</accession>
<comment type="caution">
    <text evidence="5">The sequence shown here is derived from an EMBL/GenBank/DDBJ whole genome shotgun (WGS) entry which is preliminary data.</text>
</comment>
<dbReference type="InterPro" id="IPR008928">
    <property type="entry name" value="6-hairpin_glycosidase_sf"/>
</dbReference>
<reference evidence="5 6" key="1">
    <citation type="journal article" date="2015" name="Genome Announc.">
        <title>Expanding the biotechnology potential of lactobacilli through comparative genomics of 213 strains and associated genera.</title>
        <authorList>
            <person name="Sun Z."/>
            <person name="Harris H.M."/>
            <person name="McCann A."/>
            <person name="Guo C."/>
            <person name="Argimon S."/>
            <person name="Zhang W."/>
            <person name="Yang X."/>
            <person name="Jeffery I.B."/>
            <person name="Cooney J.C."/>
            <person name="Kagawa T.F."/>
            <person name="Liu W."/>
            <person name="Song Y."/>
            <person name="Salvetti E."/>
            <person name="Wrobel A."/>
            <person name="Rasinkangas P."/>
            <person name="Parkhill J."/>
            <person name="Rea M.C."/>
            <person name="O'Sullivan O."/>
            <person name="Ritari J."/>
            <person name="Douillard F.P."/>
            <person name="Paul Ross R."/>
            <person name="Yang R."/>
            <person name="Briner A.E."/>
            <person name="Felis G.E."/>
            <person name="de Vos W.M."/>
            <person name="Barrangou R."/>
            <person name="Klaenhammer T.R."/>
            <person name="Caufield P.W."/>
            <person name="Cui Y."/>
            <person name="Zhang H."/>
            <person name="O'Toole P.W."/>
        </authorList>
    </citation>
    <scope>NUCLEOTIDE SEQUENCE [LARGE SCALE GENOMIC DNA]</scope>
    <source>
        <strain evidence="5 6">DSM 22696</strain>
    </source>
</reference>
<protein>
    <submittedName>
        <fullName evidence="5">Glycosyl hydrolase</fullName>
    </submittedName>
    <submittedName>
        <fullName evidence="4">Kojibiose phosphorylase</fullName>
    </submittedName>
</protein>
<dbReference type="Proteomes" id="UP000051139">
    <property type="component" value="Unassembled WGS sequence"/>
</dbReference>
<dbReference type="Pfam" id="PF03633">
    <property type="entry name" value="Glyco_hydro_65C"/>
    <property type="match status" value="1"/>
</dbReference>
<dbReference type="GO" id="GO:0005975">
    <property type="term" value="P:carbohydrate metabolic process"/>
    <property type="evidence" value="ECO:0007669"/>
    <property type="project" value="InterPro"/>
</dbReference>
<dbReference type="GO" id="GO:0004553">
    <property type="term" value="F:hydrolase activity, hydrolyzing O-glycosyl compounds"/>
    <property type="evidence" value="ECO:0007669"/>
    <property type="project" value="TreeGrafter"/>
</dbReference>
<dbReference type="RefSeq" id="WP_057808731.1">
    <property type="nucleotide sequence ID" value="NZ_BJUD01000004.1"/>
</dbReference>
<dbReference type="Gene3D" id="1.50.10.10">
    <property type="match status" value="1"/>
</dbReference>
<dbReference type="EMBL" id="JQCB01000002">
    <property type="protein sequence ID" value="KRN96889.1"/>
    <property type="molecule type" value="Genomic_DNA"/>
</dbReference>
<gene>
    <name evidence="5" type="ORF">IV55_GL000761</name>
    <name evidence="4" type="ORF">LSI01_03960</name>
</gene>
<dbReference type="EMBL" id="BJUD01000004">
    <property type="protein sequence ID" value="GEK28085.1"/>
    <property type="molecule type" value="Genomic_DNA"/>
</dbReference>
<evidence type="ECO:0000313" key="5">
    <source>
        <dbReference type="EMBL" id="KRN96889.1"/>
    </source>
</evidence>
<evidence type="ECO:0000259" key="3">
    <source>
        <dbReference type="Pfam" id="PF03636"/>
    </source>
</evidence>
<dbReference type="SUPFAM" id="SSF48208">
    <property type="entry name" value="Six-hairpin glycosidases"/>
    <property type="match status" value="1"/>
</dbReference>
<evidence type="ECO:0000259" key="2">
    <source>
        <dbReference type="Pfam" id="PF03633"/>
    </source>
</evidence>
<dbReference type="InterPro" id="IPR005196">
    <property type="entry name" value="Glyco_hydro_65_N"/>
</dbReference>
<dbReference type="Gene3D" id="2.60.420.10">
    <property type="entry name" value="Maltose phosphorylase, domain 3"/>
    <property type="match status" value="1"/>
</dbReference>
<feature type="domain" description="Glycoside hydrolase family 65 central catalytic" evidence="1">
    <location>
        <begin position="427"/>
        <end position="825"/>
    </location>
</feature>
<evidence type="ECO:0000313" key="7">
    <source>
        <dbReference type="Proteomes" id="UP000321429"/>
    </source>
</evidence>
<dbReference type="InterPro" id="IPR005195">
    <property type="entry name" value="Glyco_hydro_65_M"/>
</dbReference>
<organism evidence="5 6">
    <name type="scientific">Furfurilactobacillus siliginis</name>
    <dbReference type="NCBI Taxonomy" id="348151"/>
    <lineage>
        <taxon>Bacteria</taxon>
        <taxon>Bacillati</taxon>
        <taxon>Bacillota</taxon>
        <taxon>Bacilli</taxon>
        <taxon>Lactobacillales</taxon>
        <taxon>Lactobacillaceae</taxon>
        <taxon>Furfurilactobacillus</taxon>
    </lineage>
</organism>
<sequence>MRTFSVRVLDDAFELSYISNSATNARKTITIVCDPDIPIGESLEKIREKLAGIDFDAAIIENPLEYDFSDTIIGVNHQRIDIGLALSNMLNLPVVSQETADRTGLQTAIENKRQYNQWHLDYYGEYASKRNYGQEAMLTIGNGFYGLRGAYLAANADANNYPGLYVAGLFNQLTTPVNGRDVVNEDLVNLPNAQYLSFSIDHQEPFTIKQENIDDIYRSLDLHTGVLTTTMLVSLPTGHRLKLCAQRVADMNEWHRFAIHYELTPLNFEGTVTIFSRIDGSVTNENVERYKNFASRHFDVTETTVNGRDAILGGQTKTSKVDFAIGTHLTSQELTSTTTIEEQVDDDVLEQNFSFKVQTGTTYVIEKAIAINTSLETKTDLNDAVANELEDAGFNDIVSHNAAFWTHVWSDSDIEIDGDLTAQKLTRVNIFHMFVSASPISNPHLDASVGARGLHGEAYRGHVFWDELFILPFYTLHTPDLTKQLLLYRYRRLNAAKDNAQAEGYQGAMYPWQSAQTGDEQSQLLHLNPDSGKFDPDNSRLQRHVSLAIAYNVWLYVHTTNDTEFLSQYGLEMLLEIAHFWSSKAVKNTSTGRYDIRNVMGPDEFHEDYPNSDEPGLTNNAYTNIMVSWLFTVLHKMKTNVSAKTWQTVSKQVGLTDKDFTRFDDIASHLTLDINKDGVIGQFEGYFKLPSLDFDKYRKKYGNISRIDRLLKAEGKSPDSYQVAKQADALMAYYNLSFNTINNVLSTLGYKMPGEYLTKNIEYYLARTTHGSTLSRIAYSELSLIDGNMDQSFAFFNTALRSDYYDIQGGTTAEGIHLGVMGAVLMLEIRNYGGVSEFEDQLVVKPHLPESWQRLAFHETFKGVTYGFAIAHTNITVTVDQAATLQIQDQSYTVTPDKPLTVTTD</sequence>
<dbReference type="InterPro" id="IPR011013">
    <property type="entry name" value="Gal_mutarotase_sf_dom"/>
</dbReference>
<keyword evidence="6" id="KW-1185">Reference proteome</keyword>
<dbReference type="AlphaFoldDB" id="A0A0R2L535"/>
<dbReference type="InterPro" id="IPR005194">
    <property type="entry name" value="Glyco_hydro_65_C"/>
</dbReference>
<dbReference type="OrthoDB" id="9758855at2"/>
<reference evidence="4 7" key="2">
    <citation type="submission" date="2019-07" db="EMBL/GenBank/DDBJ databases">
        <title>Whole genome shotgun sequence of Lactobacillus siliginis NBRC 101315.</title>
        <authorList>
            <person name="Hosoyama A."/>
            <person name="Uohara A."/>
            <person name="Ohji S."/>
            <person name="Ichikawa N."/>
        </authorList>
    </citation>
    <scope>NUCLEOTIDE SEQUENCE [LARGE SCALE GENOMIC DNA]</scope>
    <source>
        <strain evidence="4 7">NBRC 101315</strain>
    </source>
</reference>
<dbReference type="PATRIC" id="fig|348151.3.peg.781"/>
<dbReference type="InterPro" id="IPR012341">
    <property type="entry name" value="6hp_glycosidase-like_sf"/>
</dbReference>
<feature type="domain" description="Glycoside hydrolase family 65 N-terminal" evidence="3">
    <location>
        <begin position="125"/>
        <end position="374"/>
    </location>
</feature>
<dbReference type="Proteomes" id="UP000321429">
    <property type="component" value="Unassembled WGS sequence"/>
</dbReference>
<dbReference type="STRING" id="348151.IV55_GL000761"/>
<dbReference type="Pfam" id="PF03632">
    <property type="entry name" value="Glyco_hydro_65m"/>
    <property type="match status" value="1"/>
</dbReference>
<dbReference type="PANTHER" id="PTHR11051">
    <property type="entry name" value="GLYCOSYL HYDROLASE-RELATED"/>
    <property type="match status" value="1"/>
</dbReference>
<feature type="domain" description="Glycoside hydrolase family 65 C-terminal" evidence="2">
    <location>
        <begin position="839"/>
        <end position="894"/>
    </location>
</feature>
<dbReference type="GO" id="GO:0030246">
    <property type="term" value="F:carbohydrate binding"/>
    <property type="evidence" value="ECO:0007669"/>
    <property type="project" value="InterPro"/>
</dbReference>
<keyword evidence="5" id="KW-0378">Hydrolase</keyword>
<dbReference type="Gene3D" id="2.70.98.40">
    <property type="entry name" value="Glycoside hydrolase, family 65, N-terminal domain"/>
    <property type="match status" value="1"/>
</dbReference>